<protein>
    <recommendedName>
        <fullName evidence="7">Rhodopsin domain-containing protein</fullName>
    </recommendedName>
</protein>
<keyword evidence="3 6" id="KW-1133">Transmembrane helix</keyword>
<feature type="transmembrane region" description="Helical" evidence="6">
    <location>
        <begin position="274"/>
        <end position="294"/>
    </location>
</feature>
<sequence length="319" mass="35541">VENLQFRNEEGDRISNIAHALPPIPAQGFTKSIQTITYFLCILAIIVVGLRVYVRLKLSGPQRVWGWDDALAVAGWFPLWPSVVFLLLATYWGLGAHDSQVPEGMLPFYQVRVKEYMFYFEIIYFASSVLTKLAMAVMIIRFSSATRIYAYIIWGNMAVLGANALGCLIIMFVSCSPLAAVWNEKLGHCRIQNGWIIISYAGSVVLAMVDLTCAITPFFVLQRLQMPKGRKISVQIILGLGIFGSAAGLVRMGYYHAYDTEKYPSESLYNWGHTILWSVLEAGLGIIACSLPPLRKLFNSYFSRRPSKDPDGGSGLMDG</sequence>
<dbReference type="Pfam" id="PF20684">
    <property type="entry name" value="Fung_rhodopsin"/>
    <property type="match status" value="1"/>
</dbReference>
<keyword evidence="2 6" id="KW-0812">Transmembrane</keyword>
<evidence type="ECO:0000256" key="3">
    <source>
        <dbReference type="ARBA" id="ARBA00022989"/>
    </source>
</evidence>
<dbReference type="Proteomes" id="UP000186583">
    <property type="component" value="Unassembled WGS sequence"/>
</dbReference>
<feature type="transmembrane region" description="Helical" evidence="6">
    <location>
        <begin position="116"/>
        <end position="139"/>
    </location>
</feature>
<dbReference type="EMBL" id="MPGH01000089">
    <property type="protein sequence ID" value="OLN87616.1"/>
    <property type="molecule type" value="Genomic_DNA"/>
</dbReference>
<dbReference type="InterPro" id="IPR049326">
    <property type="entry name" value="Rhodopsin_dom_fungi"/>
</dbReference>
<dbReference type="InterPro" id="IPR052337">
    <property type="entry name" value="SAT4-like"/>
</dbReference>
<accession>A0A1Q8RTF5</accession>
<evidence type="ECO:0000313" key="8">
    <source>
        <dbReference type="EMBL" id="OLN87616.1"/>
    </source>
</evidence>
<feature type="transmembrane region" description="Helical" evidence="6">
    <location>
        <begin position="75"/>
        <end position="96"/>
    </location>
</feature>
<organism evidence="8 9">
    <name type="scientific">Colletotrichum chlorophyti</name>
    <dbReference type="NCBI Taxonomy" id="708187"/>
    <lineage>
        <taxon>Eukaryota</taxon>
        <taxon>Fungi</taxon>
        <taxon>Dikarya</taxon>
        <taxon>Ascomycota</taxon>
        <taxon>Pezizomycotina</taxon>
        <taxon>Sordariomycetes</taxon>
        <taxon>Hypocreomycetidae</taxon>
        <taxon>Glomerellales</taxon>
        <taxon>Glomerellaceae</taxon>
        <taxon>Colletotrichum</taxon>
    </lineage>
</organism>
<keyword evidence="9" id="KW-1185">Reference proteome</keyword>
<dbReference type="PANTHER" id="PTHR33048">
    <property type="entry name" value="PTH11-LIKE INTEGRAL MEMBRANE PROTEIN (AFU_ORTHOLOGUE AFUA_5G11245)"/>
    <property type="match status" value="1"/>
</dbReference>
<feature type="transmembrane region" description="Helical" evidence="6">
    <location>
        <begin position="151"/>
        <end position="174"/>
    </location>
</feature>
<dbReference type="AlphaFoldDB" id="A0A1Q8RTF5"/>
<evidence type="ECO:0000256" key="4">
    <source>
        <dbReference type="ARBA" id="ARBA00023136"/>
    </source>
</evidence>
<evidence type="ECO:0000256" key="5">
    <source>
        <dbReference type="ARBA" id="ARBA00038359"/>
    </source>
</evidence>
<feature type="non-terminal residue" evidence="8">
    <location>
        <position position="319"/>
    </location>
</feature>
<evidence type="ECO:0000259" key="7">
    <source>
        <dbReference type="Pfam" id="PF20684"/>
    </source>
</evidence>
<proteinExistence type="inferred from homology"/>
<feature type="transmembrane region" description="Helical" evidence="6">
    <location>
        <begin position="194"/>
        <end position="220"/>
    </location>
</feature>
<evidence type="ECO:0000256" key="6">
    <source>
        <dbReference type="SAM" id="Phobius"/>
    </source>
</evidence>
<dbReference type="PANTHER" id="PTHR33048:SF47">
    <property type="entry name" value="INTEGRAL MEMBRANE PROTEIN-RELATED"/>
    <property type="match status" value="1"/>
</dbReference>
<name>A0A1Q8RTF5_9PEZI</name>
<dbReference type="GO" id="GO:0016020">
    <property type="term" value="C:membrane"/>
    <property type="evidence" value="ECO:0007669"/>
    <property type="project" value="UniProtKB-SubCell"/>
</dbReference>
<feature type="transmembrane region" description="Helical" evidence="6">
    <location>
        <begin position="36"/>
        <end position="54"/>
    </location>
</feature>
<evidence type="ECO:0000256" key="2">
    <source>
        <dbReference type="ARBA" id="ARBA00022692"/>
    </source>
</evidence>
<evidence type="ECO:0000313" key="9">
    <source>
        <dbReference type="Proteomes" id="UP000186583"/>
    </source>
</evidence>
<comment type="subcellular location">
    <subcellularLocation>
        <location evidence="1">Membrane</location>
        <topology evidence="1">Multi-pass membrane protein</topology>
    </subcellularLocation>
</comment>
<reference evidence="8 9" key="1">
    <citation type="submission" date="2016-11" db="EMBL/GenBank/DDBJ databases">
        <title>Draft Genome Assembly of Colletotrichum chlorophyti a pathogen of herbaceous plants.</title>
        <authorList>
            <person name="Gan P."/>
            <person name="Narusaka M."/>
            <person name="Tsushima A."/>
            <person name="Narusaka Y."/>
            <person name="Takano Y."/>
            <person name="Shirasu K."/>
        </authorList>
    </citation>
    <scope>NUCLEOTIDE SEQUENCE [LARGE SCALE GENOMIC DNA]</scope>
    <source>
        <strain evidence="8 9">NTL11</strain>
    </source>
</reference>
<gene>
    <name evidence="8" type="ORF">CCHL11_05645</name>
</gene>
<feature type="transmembrane region" description="Helical" evidence="6">
    <location>
        <begin position="232"/>
        <end position="254"/>
    </location>
</feature>
<comment type="similarity">
    <text evidence="5">Belongs to the SAT4 family.</text>
</comment>
<feature type="domain" description="Rhodopsin" evidence="7">
    <location>
        <begin position="50"/>
        <end position="299"/>
    </location>
</feature>
<evidence type="ECO:0000256" key="1">
    <source>
        <dbReference type="ARBA" id="ARBA00004141"/>
    </source>
</evidence>
<dbReference type="OrthoDB" id="3897607at2759"/>
<keyword evidence="4 6" id="KW-0472">Membrane</keyword>
<comment type="caution">
    <text evidence="8">The sequence shown here is derived from an EMBL/GenBank/DDBJ whole genome shotgun (WGS) entry which is preliminary data.</text>
</comment>
<feature type="non-terminal residue" evidence="8">
    <location>
        <position position="1"/>
    </location>
</feature>